<feature type="region of interest" description="Disordered" evidence="4">
    <location>
        <begin position="674"/>
        <end position="741"/>
    </location>
</feature>
<sequence>MPAFVGTIECPHSARTLPNQSPLISCSPPAASKTVGQHGGSLDGLHDDSQRRRLQDYLCRLNETSHDSLPQPTDNDRGGVNKNEKKEESHYCCAWRSGQSAPSVRQPENKNEECGERRPSEEESQIPGILGESAGYRYALGGILVYYEGCGAERATGCPWATPNSSSASDPYCKDTRRCSATQESPRGFLKREAATERPGSSHAHAERSEDIGKRETGGQNVLEARRDIAQRREAPRKGKPHEGGVCFCCSSQQEIVRRRGLNRCCCCCPYRDCRVPLSQCLARALGEESDPSVEGKPVQQNWREHLQHVQRQLEGQCGESDRSREMEPVGKQETEKGIAAKKTGAKAQRGEMRGSMRESHSRKHGYCAEEGEGVQNETRERPLNSLLHATPEVDSSLLQLLQQLPLPAPPCAEQLVETAWKPADTKARRLTAGDKRSQFKILNLVKENPFYCQGHGAPLVFSPKAFRERREGWRRIDCPVRFYKNRAAAAVNYIFEGCSPPSAAPFVSVPKRISTADAVSTADPCSGLATPGHAAEAAAPASPPPSAAAARPGVLHWSYDVNSPVTDLRRSYFSLEFDFTFTEETGDRIFFASALPYTYSDLLDLTAAMQTMPHAKRYCSVGTLCKTPGNIPCPVFLIGDPPESPLLQQHKSPKVHPFVFDASAFRFDPASAEEGATKLSKSERNKGSPQNIASSTSGCRHRAATAVSAPTTAEAISASEGHQRHMGGPQPPRSASVAASGISASKCSNSSLNHHLCSNSSLNHHLCSNSSASACRSSVHASVKASPVQQPLPGSPSSLWPFSAENHSFMCVECMRSSKPLLCISCRVHPSESNASYLLLGLLCFLLSESPEASLIRRLFSIVVVPMLNPDGVIGGMSRCGLHGTDLNRVWEAPCPVLHPSIFFLKQILAELRRTATPPLLFLDLHAHSSKKDVFIYANSADQQLNPEGFSAGDGLLGLSSSPQQKGPPSGLSALGPPEVLPPTSSTLLKALEERCPWFDMTGSPETRCAPQHIEEGNHRCLQKPRYSQADSGTTRTPKEQLPGCPPAGTSREAPPDAAPAGRLVEGASPLMHFEAGSLLLTGLTVGLALYDWSLQLAKGAPELLQPGRAAPAGEKGCPSRGLLPACPRCALVRNRGSCKAASPGNGCRGLGGIRHRGPSSRRHVSAALRRCEVWESSRDALLVGVPYHSYENSVRSFIGPSSECGSFVEGDLCEGEAATKGLRPLPTAGEAARKAMSAVRRSLKVFAAKASPAEDIPHDILSGWPRQKLPPRLTNGMVRLDTDEFLNTHGEPLQIFSKGEEVAPHRTRAAEQRPCTSPYEESASSAVTGSARNGNNRDTFSSDGLKTSTGLGAPKGPTQFVRKGALGFRGYSKASAARLRLRLRQKEDPWICKSTLYNTSDESVQAAFSSCPKKCCEIGHIDPKLVAIPLHRTSVEAHHPSSSPNNMNDLQMSHVVTGQLDIACSMPRSSMQRRQHRSMQAEKKTRPKGHRKRWGTHIRAAETHLNGTHPGESLLQGRSKCGIPTASSTGSTGGLGVSQASESPLRASSTGKAPGTSARCNGGGPRCFSSKLEESAEMTNSSAPKESLLGSCSAPSYFSLGSPYERQRPEGIINQGCSKRILRRATSNLGNSVLPASAAFPSNCNRSFVAASRAQLNAWGPWEEEGPRRGFVGLESALSANSLSITRVTPAARPRRPNRWAEFPPGVSRQGESAALGTP</sequence>
<feature type="region of interest" description="Disordered" evidence="4">
    <location>
        <begin position="12"/>
        <end position="49"/>
    </location>
</feature>
<feature type="region of interest" description="Disordered" evidence="4">
    <location>
        <begin position="1524"/>
        <end position="1566"/>
    </location>
</feature>
<comment type="similarity">
    <text evidence="2 3">Belongs to the peptidase M14 family.</text>
</comment>
<dbReference type="Pfam" id="PF00246">
    <property type="entry name" value="Peptidase_M14"/>
    <property type="match status" value="1"/>
</dbReference>
<dbReference type="VEuPathDB" id="ToxoDB:cyc_01911"/>
<dbReference type="PROSITE" id="PS52035">
    <property type="entry name" value="PEPTIDASE_M14"/>
    <property type="match status" value="1"/>
</dbReference>
<evidence type="ECO:0000259" key="5">
    <source>
        <dbReference type="PROSITE" id="PS52035"/>
    </source>
</evidence>
<proteinExistence type="inferred from homology"/>
<dbReference type="PANTHER" id="PTHR12756:SF45">
    <property type="entry name" value="CYTOSOLIC CARBOXYPEPTIDASE NNA1"/>
    <property type="match status" value="1"/>
</dbReference>
<feature type="region of interest" description="Disordered" evidence="4">
    <location>
        <begin position="62"/>
        <end position="83"/>
    </location>
</feature>
<comment type="caution">
    <text evidence="6">The sequence shown here is derived from an EMBL/GenBank/DDBJ whole genome shotgun (WGS) entry which is preliminary data.</text>
</comment>
<dbReference type="InterPro" id="IPR000834">
    <property type="entry name" value="Peptidase_M14"/>
</dbReference>
<dbReference type="GO" id="GO:0004181">
    <property type="term" value="F:metallocarboxypeptidase activity"/>
    <property type="evidence" value="ECO:0007669"/>
    <property type="project" value="InterPro"/>
</dbReference>
<comment type="caution">
    <text evidence="3">Lacks conserved residue(s) required for the propagation of feature annotation.</text>
</comment>
<dbReference type="SUPFAM" id="SSF53187">
    <property type="entry name" value="Zn-dependent exopeptidases"/>
    <property type="match status" value="1"/>
</dbReference>
<feature type="compositionally biased region" description="Low complexity" evidence="4">
    <location>
        <begin position="954"/>
        <end position="979"/>
    </location>
</feature>
<feature type="compositionally biased region" description="Basic and acidic residues" evidence="4">
    <location>
        <begin position="320"/>
        <end position="339"/>
    </location>
</feature>
<dbReference type="Proteomes" id="UP000095192">
    <property type="component" value="Unassembled WGS sequence"/>
</dbReference>
<keyword evidence="7" id="KW-1185">Reference proteome</keyword>
<feature type="region of interest" description="Disordered" evidence="4">
    <location>
        <begin position="100"/>
        <end position="128"/>
    </location>
</feature>
<feature type="compositionally biased region" description="Basic and acidic residues" evidence="4">
    <location>
        <begin position="107"/>
        <end position="121"/>
    </location>
</feature>
<dbReference type="VEuPathDB" id="ToxoDB:LOC113147382"/>
<organism evidence="6 7">
    <name type="scientific">Cyclospora cayetanensis</name>
    <dbReference type="NCBI Taxonomy" id="88456"/>
    <lineage>
        <taxon>Eukaryota</taxon>
        <taxon>Sar</taxon>
        <taxon>Alveolata</taxon>
        <taxon>Apicomplexa</taxon>
        <taxon>Conoidasida</taxon>
        <taxon>Coccidia</taxon>
        <taxon>Eucoccidiorida</taxon>
        <taxon>Eimeriorina</taxon>
        <taxon>Eimeriidae</taxon>
        <taxon>Cyclospora</taxon>
    </lineage>
</organism>
<evidence type="ECO:0000313" key="7">
    <source>
        <dbReference type="Proteomes" id="UP000095192"/>
    </source>
</evidence>
<feature type="region of interest" description="Disordered" evidence="4">
    <location>
        <begin position="1026"/>
        <end position="1064"/>
    </location>
</feature>
<evidence type="ECO:0000256" key="2">
    <source>
        <dbReference type="ARBA" id="ARBA00005988"/>
    </source>
</evidence>
<name>A0A1D3CSR1_9EIME</name>
<feature type="compositionally biased region" description="Polar residues" evidence="4">
    <location>
        <begin position="1324"/>
        <end position="1352"/>
    </location>
</feature>
<keyword evidence="6" id="KW-0282">Flagellum</keyword>
<feature type="compositionally biased region" description="Polar residues" evidence="4">
    <location>
        <begin position="1540"/>
        <end position="1553"/>
    </location>
</feature>
<dbReference type="PANTHER" id="PTHR12756">
    <property type="entry name" value="CYTOSOLIC CARBOXYPEPTIDASE"/>
    <property type="match status" value="1"/>
</dbReference>
<evidence type="ECO:0000256" key="1">
    <source>
        <dbReference type="ARBA" id="ARBA00001947"/>
    </source>
</evidence>
<dbReference type="EMBL" id="JROU02002087">
    <property type="protein sequence ID" value="OEH74243.1"/>
    <property type="molecule type" value="Genomic_DNA"/>
</dbReference>
<dbReference type="GO" id="GO:0006508">
    <property type="term" value="P:proteolysis"/>
    <property type="evidence" value="ECO:0007669"/>
    <property type="project" value="InterPro"/>
</dbReference>
<feature type="compositionally biased region" description="Polar residues" evidence="4">
    <location>
        <begin position="688"/>
        <end position="699"/>
    </location>
</feature>
<accession>A0A1D3CSR1</accession>
<evidence type="ECO:0000313" key="6">
    <source>
        <dbReference type="EMBL" id="OEH74243.1"/>
    </source>
</evidence>
<feature type="region of interest" description="Disordered" evidence="4">
    <location>
        <begin position="314"/>
        <end position="366"/>
    </location>
</feature>
<feature type="compositionally biased region" description="Basic and acidic residues" evidence="4">
    <location>
        <begin position="349"/>
        <end position="360"/>
    </location>
</feature>
<feature type="region of interest" description="Disordered" evidence="4">
    <location>
        <begin position="953"/>
        <end position="980"/>
    </location>
</feature>
<gene>
    <name evidence="6" type="ORF">cyc_01911</name>
</gene>
<dbReference type="InterPro" id="IPR050821">
    <property type="entry name" value="Cytosolic_carboxypeptidase"/>
</dbReference>
<feature type="domain" description="Peptidase M14" evidence="5">
    <location>
        <begin position="754"/>
        <end position="1000"/>
    </location>
</feature>
<feature type="compositionally biased region" description="Basic and acidic residues" evidence="4">
    <location>
        <begin position="1304"/>
        <end position="1313"/>
    </location>
</feature>
<dbReference type="VEuPathDB" id="ToxoDB:LOC34618834"/>
<keyword evidence="6" id="KW-0966">Cell projection</keyword>
<reference evidence="6 7" key="1">
    <citation type="journal article" date="2016" name="BMC Genomics">
        <title>Comparative genomics reveals Cyclospora cayetanensis possesses coccidia-like metabolism and invasion components but unique surface antigens.</title>
        <authorList>
            <person name="Liu S."/>
            <person name="Wang L."/>
            <person name="Zheng H."/>
            <person name="Xu Z."/>
            <person name="Roellig D.M."/>
            <person name="Li N."/>
            <person name="Frace M.A."/>
            <person name="Tang K."/>
            <person name="Arrowood M.J."/>
            <person name="Moss D.M."/>
            <person name="Zhang L."/>
            <person name="Feng Y."/>
            <person name="Xiao L."/>
        </authorList>
    </citation>
    <scope>NUCLEOTIDE SEQUENCE [LARGE SCALE GENOMIC DNA]</scope>
    <source>
        <strain evidence="6 7">CHN_HEN01</strain>
    </source>
</reference>
<comment type="cofactor">
    <cofactor evidence="1">
        <name>Zn(2+)</name>
        <dbReference type="ChEBI" id="CHEBI:29105"/>
    </cofactor>
</comment>
<feature type="compositionally biased region" description="Basic and acidic residues" evidence="4">
    <location>
        <begin position="204"/>
        <end position="217"/>
    </location>
</feature>
<feature type="region of interest" description="Disordered" evidence="4">
    <location>
        <begin position="1304"/>
        <end position="1360"/>
    </location>
</feature>
<dbReference type="InParanoid" id="A0A1D3CSR1"/>
<protein>
    <submittedName>
        <fullName evidence="6">Flagellar basal body protein</fullName>
    </submittedName>
</protein>
<dbReference type="Gene3D" id="3.40.630.10">
    <property type="entry name" value="Zn peptidases"/>
    <property type="match status" value="1"/>
</dbReference>
<evidence type="ECO:0000256" key="4">
    <source>
        <dbReference type="SAM" id="MobiDB-lite"/>
    </source>
</evidence>
<feature type="region of interest" description="Disordered" evidence="4">
    <location>
        <begin position="1691"/>
        <end position="1721"/>
    </location>
</feature>
<feature type="region of interest" description="Disordered" evidence="4">
    <location>
        <begin position="184"/>
        <end position="222"/>
    </location>
</feature>
<evidence type="ECO:0000256" key="3">
    <source>
        <dbReference type="PROSITE-ProRule" id="PRU01379"/>
    </source>
</evidence>
<feature type="region of interest" description="Disordered" evidence="4">
    <location>
        <begin position="1469"/>
        <end position="1495"/>
    </location>
</feature>
<dbReference type="GO" id="GO:0008270">
    <property type="term" value="F:zinc ion binding"/>
    <property type="evidence" value="ECO:0007669"/>
    <property type="project" value="InterPro"/>
</dbReference>
<keyword evidence="6" id="KW-0969">Cilium</keyword>
<feature type="compositionally biased region" description="Basic and acidic residues" evidence="4">
    <location>
        <begin position="74"/>
        <end position="83"/>
    </location>
</feature>